<name>A0A6B2H583_9BACT</name>
<dbReference type="EMBL" id="JAAEAA010000030">
    <property type="protein sequence ID" value="NDK57583.1"/>
    <property type="molecule type" value="Genomic_DNA"/>
</dbReference>
<dbReference type="AlphaFoldDB" id="A0A6B2H583"/>
<evidence type="ECO:0000313" key="1">
    <source>
        <dbReference type="EMBL" id="NDK57583.1"/>
    </source>
</evidence>
<dbReference type="Proteomes" id="UP000478546">
    <property type="component" value="Unassembled WGS sequence"/>
</dbReference>
<gene>
    <name evidence="1" type="ORF">GWO68_16785</name>
</gene>
<comment type="caution">
    <text evidence="1">The sequence shown here is derived from an EMBL/GenBank/DDBJ whole genome shotgun (WGS) entry which is preliminary data.</text>
</comment>
<protein>
    <submittedName>
        <fullName evidence="1">Uncharacterized protein</fullName>
    </submittedName>
</protein>
<accession>A0A6B2H583</accession>
<sequence>MKKHSGMRPQDIVILLDIITMAQRPWMMKDIAYNTGISASEVSESLNRSTKAGLYDKYKSKVRGQALVEFLKYGLPYVFPQEPGAITRGIPTAYSAPPLNELILSGDKLVWPYPKGKERGQAIEPLYSTVAEKVQNNPKLYELLALVDALRVGRAREKELASKELEKRILDGWTIN</sequence>
<reference evidence="1 2" key="1">
    <citation type="submission" date="2020-01" db="EMBL/GenBank/DDBJ databases">
        <authorList>
            <person name="Kim M.K."/>
        </authorList>
    </citation>
    <scope>NUCLEOTIDE SEQUENCE [LARGE SCALE GENOMIC DNA]</scope>
    <source>
        <strain evidence="1 2">BT213</strain>
    </source>
</reference>
<organism evidence="1 2">
    <name type="scientific">Pontibacter fetidus</name>
    <dbReference type="NCBI Taxonomy" id="2700082"/>
    <lineage>
        <taxon>Bacteria</taxon>
        <taxon>Pseudomonadati</taxon>
        <taxon>Bacteroidota</taxon>
        <taxon>Cytophagia</taxon>
        <taxon>Cytophagales</taxon>
        <taxon>Hymenobacteraceae</taxon>
        <taxon>Pontibacter</taxon>
    </lineage>
</organism>
<dbReference type="RefSeq" id="WP_162347639.1">
    <property type="nucleotide sequence ID" value="NZ_JAAEAA010000030.1"/>
</dbReference>
<evidence type="ECO:0000313" key="2">
    <source>
        <dbReference type="Proteomes" id="UP000478546"/>
    </source>
</evidence>
<proteinExistence type="predicted"/>
<keyword evidence="2" id="KW-1185">Reference proteome</keyword>